<keyword evidence="4" id="KW-1185">Reference proteome</keyword>
<keyword evidence="2" id="KW-0808">Transferase</keyword>
<dbReference type="NCBIfam" id="TIGR00696">
    <property type="entry name" value="wecG_tagA_cpsF"/>
    <property type="match status" value="1"/>
</dbReference>
<comment type="caution">
    <text evidence="3">The sequence shown here is derived from an EMBL/GenBank/DDBJ whole genome shotgun (WGS) entry which is preliminary data.</text>
</comment>
<protein>
    <submittedName>
        <fullName evidence="3">WecB/TagA/CpsF family glycosyltransferase</fullName>
    </submittedName>
</protein>
<sequence>MRRPRPSPADGAAPPAGAILGVPVHATDLTSATRTILRLADSGQPHMVLLRDAASLMQAVDDPALLSLHGRASLVLADGAPVALAGRLAGHAVKRTPGADLVDAVCAASLATGKRHFFYGGRPGIAERMAANLAARYPGLAIAGTLTPPMRDIDAAHRLDAESRRELERIRGADPDFIWVGLSSPKQDFWMALALPHLRRGVCLGVGAAFDFQSGAMPRAPRWMRDNGLEWLHRLWREPRRLWRRYLVLAPRFVLLFAAERLLRRKGGRP</sequence>
<dbReference type="Pfam" id="PF03808">
    <property type="entry name" value="Glyco_tran_WecG"/>
    <property type="match status" value="1"/>
</dbReference>
<name>A0ABV7X3J1_9HYPH</name>
<dbReference type="EMBL" id="JBHRYD010000015">
    <property type="protein sequence ID" value="MFC3706137.1"/>
    <property type="molecule type" value="Genomic_DNA"/>
</dbReference>
<accession>A0ABV7X3J1</accession>
<dbReference type="CDD" id="cd06533">
    <property type="entry name" value="Glyco_transf_WecG_TagA"/>
    <property type="match status" value="1"/>
</dbReference>
<reference evidence="4" key="1">
    <citation type="journal article" date="2019" name="Int. J. Syst. Evol. Microbiol.">
        <title>The Global Catalogue of Microorganisms (GCM) 10K type strain sequencing project: providing services to taxonomists for standard genome sequencing and annotation.</title>
        <authorList>
            <consortium name="The Broad Institute Genomics Platform"/>
            <consortium name="The Broad Institute Genome Sequencing Center for Infectious Disease"/>
            <person name="Wu L."/>
            <person name="Ma J."/>
        </authorList>
    </citation>
    <scope>NUCLEOTIDE SEQUENCE [LARGE SCALE GENOMIC DNA]</scope>
    <source>
        <strain evidence="4">KCTC 42281</strain>
    </source>
</reference>
<proteinExistence type="predicted"/>
<dbReference type="PANTHER" id="PTHR34136">
    <property type="match status" value="1"/>
</dbReference>
<dbReference type="RefSeq" id="WP_380098199.1">
    <property type="nucleotide sequence ID" value="NZ_JBHRYD010000015.1"/>
</dbReference>
<dbReference type="Proteomes" id="UP001595613">
    <property type="component" value="Unassembled WGS sequence"/>
</dbReference>
<evidence type="ECO:0000256" key="1">
    <source>
        <dbReference type="ARBA" id="ARBA00022676"/>
    </source>
</evidence>
<dbReference type="PANTHER" id="PTHR34136:SF1">
    <property type="entry name" value="UDP-N-ACETYL-D-MANNOSAMINURONIC ACID TRANSFERASE"/>
    <property type="match status" value="1"/>
</dbReference>
<evidence type="ECO:0000313" key="3">
    <source>
        <dbReference type="EMBL" id="MFC3706137.1"/>
    </source>
</evidence>
<gene>
    <name evidence="3" type="ORF">ACFOOL_15400</name>
</gene>
<keyword evidence="1" id="KW-0328">Glycosyltransferase</keyword>
<evidence type="ECO:0000256" key="2">
    <source>
        <dbReference type="ARBA" id="ARBA00022679"/>
    </source>
</evidence>
<evidence type="ECO:0000313" key="4">
    <source>
        <dbReference type="Proteomes" id="UP001595613"/>
    </source>
</evidence>
<organism evidence="3 4">
    <name type="scientific">Devosia honganensis</name>
    <dbReference type="NCBI Taxonomy" id="1610527"/>
    <lineage>
        <taxon>Bacteria</taxon>
        <taxon>Pseudomonadati</taxon>
        <taxon>Pseudomonadota</taxon>
        <taxon>Alphaproteobacteria</taxon>
        <taxon>Hyphomicrobiales</taxon>
        <taxon>Devosiaceae</taxon>
        <taxon>Devosia</taxon>
    </lineage>
</organism>
<dbReference type="InterPro" id="IPR004629">
    <property type="entry name" value="WecG_TagA_CpsF"/>
</dbReference>